<gene>
    <name evidence="2" type="primary">IVD</name>
    <name evidence="2" type="ORF">SNAT2548_LOCUS32985</name>
</gene>
<evidence type="ECO:0000313" key="2">
    <source>
        <dbReference type="EMBL" id="CAE7577998.1"/>
    </source>
</evidence>
<name>A0A812UHT2_9DINO</name>
<dbReference type="OrthoDB" id="9988775at2759"/>
<dbReference type="EMBL" id="CAJNDS010002734">
    <property type="protein sequence ID" value="CAE7577998.1"/>
    <property type="molecule type" value="Genomic_DNA"/>
</dbReference>
<keyword evidence="1" id="KW-0812">Transmembrane</keyword>
<dbReference type="Proteomes" id="UP000604046">
    <property type="component" value="Unassembled WGS sequence"/>
</dbReference>
<evidence type="ECO:0000313" key="3">
    <source>
        <dbReference type="Proteomes" id="UP000604046"/>
    </source>
</evidence>
<organism evidence="2 3">
    <name type="scientific">Symbiodinium natans</name>
    <dbReference type="NCBI Taxonomy" id="878477"/>
    <lineage>
        <taxon>Eukaryota</taxon>
        <taxon>Sar</taxon>
        <taxon>Alveolata</taxon>
        <taxon>Dinophyceae</taxon>
        <taxon>Suessiales</taxon>
        <taxon>Symbiodiniaceae</taxon>
        <taxon>Symbiodinium</taxon>
    </lineage>
</organism>
<dbReference type="AlphaFoldDB" id="A0A812UHT2"/>
<keyword evidence="3" id="KW-1185">Reference proteome</keyword>
<reference evidence="2" key="1">
    <citation type="submission" date="2021-02" db="EMBL/GenBank/DDBJ databases">
        <authorList>
            <person name="Dougan E. K."/>
            <person name="Rhodes N."/>
            <person name="Thang M."/>
            <person name="Chan C."/>
        </authorList>
    </citation>
    <scope>NUCLEOTIDE SEQUENCE</scope>
</reference>
<sequence>MKEGSAANNCGYALTAWITLGFLHGGHWWVFPCLAQDSDQEWFCRWRAASYVVGILVTAAGGAYCRSGTARTCPGGEDMSPGCLFAEQTIAYQTIYILHYVGLAWIFAHWVMDGFHLWSWSQQLARGEPLRLLATNACLGRYLYSSILWCAVALATLTWTVLFEWTTGNAEQPSTLNTLAVILLMEFIAVLLLSCLVVRMWSAYTARKITAGAP</sequence>
<feature type="transmembrane region" description="Helical" evidence="1">
    <location>
        <begin position="97"/>
        <end position="121"/>
    </location>
</feature>
<protein>
    <submittedName>
        <fullName evidence="2">IVD protein</fullName>
    </submittedName>
</protein>
<keyword evidence="1" id="KW-1133">Transmembrane helix</keyword>
<accession>A0A812UHT2</accession>
<feature type="transmembrane region" description="Helical" evidence="1">
    <location>
        <begin position="12"/>
        <end position="31"/>
    </location>
</feature>
<evidence type="ECO:0000256" key="1">
    <source>
        <dbReference type="SAM" id="Phobius"/>
    </source>
</evidence>
<feature type="transmembrane region" description="Helical" evidence="1">
    <location>
        <begin position="175"/>
        <end position="198"/>
    </location>
</feature>
<feature type="transmembrane region" description="Helical" evidence="1">
    <location>
        <begin position="142"/>
        <end position="163"/>
    </location>
</feature>
<keyword evidence="1" id="KW-0472">Membrane</keyword>
<comment type="caution">
    <text evidence="2">The sequence shown here is derived from an EMBL/GenBank/DDBJ whole genome shotgun (WGS) entry which is preliminary data.</text>
</comment>
<proteinExistence type="predicted"/>